<evidence type="ECO:0000256" key="1">
    <source>
        <dbReference type="SAM" id="MobiDB-lite"/>
    </source>
</evidence>
<organism evidence="2 3">
    <name type="scientific">Kribbella voronezhensis</name>
    <dbReference type="NCBI Taxonomy" id="2512212"/>
    <lineage>
        <taxon>Bacteria</taxon>
        <taxon>Bacillati</taxon>
        <taxon>Actinomycetota</taxon>
        <taxon>Actinomycetes</taxon>
        <taxon>Propionibacteriales</taxon>
        <taxon>Kribbellaceae</taxon>
        <taxon>Kribbella</taxon>
    </lineage>
</organism>
<feature type="region of interest" description="Disordered" evidence="1">
    <location>
        <begin position="1"/>
        <end position="27"/>
    </location>
</feature>
<dbReference type="AlphaFoldDB" id="A0A4R7TEL7"/>
<keyword evidence="3" id="KW-1185">Reference proteome</keyword>
<dbReference type="InterPro" id="IPR008929">
    <property type="entry name" value="Chondroitin_lyas"/>
</dbReference>
<sequence length="586" mass="64458">MQRRTFHAGPLIGLSGEDLPTAEGSGPYPAAGDLDEDFLTLLTRAHDAQVPLVLSSTQEPGDDVRALARKGRRLVAAYVWNRSAYFHDASLLDPLGVLCDRVAAAQHEDGLFDIGNLHSPPDTSFAIQDLCLTWALLDADDEAATGPHREVIEQILRKAGPALASGGLHTPNHRFEVSAALARTHQLFPDDRYAVRIDEWLAEGVDATEDGIYSERSPNYAVAVTNPSLLTIARLRDRPELIDYVRRNLIATMFHLEPNGEVEAVASRRQDQTMRQHVSRYLTQFRELALRDADGRFAAVAQEIADRDAGELGDFLAEVLEQPFLATRLPAAAPTPDDFVQDYSAQQLARIRRGGRTATVFGGTDFHDIPVIASGLSTNPTFFKLRQGAAILDSVRLSPQFFGTGHFRSDGLERIGPATFRLSDEVKVPYHLPLPPSHRRTDGAYALTPDGRFYASMDFPHRPKHYRVLRTAVTVAEVADGFDLTFELTESEVLLAIELCFRPGGTLTGVDMLDADGNYQLSTGTGRYTVGGDWIEFGPGNGDTRVAMDPGERYTQLNGHLTPDGLRVYLTGRSPLRYTLKLRTSG</sequence>
<reference evidence="2 3" key="1">
    <citation type="submission" date="2019-03" db="EMBL/GenBank/DDBJ databases">
        <title>Genomic Encyclopedia of Type Strains, Phase III (KMG-III): the genomes of soil and plant-associated and newly described type strains.</title>
        <authorList>
            <person name="Whitman W."/>
        </authorList>
    </citation>
    <scope>NUCLEOTIDE SEQUENCE [LARGE SCALE GENOMIC DNA]</scope>
    <source>
        <strain evidence="2 3">VKM Ac-2575</strain>
    </source>
</reference>
<proteinExistence type="predicted"/>
<protein>
    <submittedName>
        <fullName evidence="2">Uncharacterized protein</fullName>
    </submittedName>
</protein>
<accession>A0A4R7TEL7</accession>
<dbReference type="Gene3D" id="1.50.10.100">
    <property type="entry name" value="Chondroitin AC/alginate lyase"/>
    <property type="match status" value="1"/>
</dbReference>
<gene>
    <name evidence="2" type="ORF">EV138_4244</name>
</gene>
<dbReference type="EMBL" id="SOCE01000001">
    <property type="protein sequence ID" value="TDU90652.1"/>
    <property type="molecule type" value="Genomic_DNA"/>
</dbReference>
<comment type="caution">
    <text evidence="2">The sequence shown here is derived from an EMBL/GenBank/DDBJ whole genome shotgun (WGS) entry which is preliminary data.</text>
</comment>
<evidence type="ECO:0000313" key="3">
    <source>
        <dbReference type="Proteomes" id="UP000295151"/>
    </source>
</evidence>
<evidence type="ECO:0000313" key="2">
    <source>
        <dbReference type="EMBL" id="TDU90652.1"/>
    </source>
</evidence>
<dbReference type="Proteomes" id="UP000295151">
    <property type="component" value="Unassembled WGS sequence"/>
</dbReference>
<name>A0A4R7TEL7_9ACTN</name>
<dbReference type="RefSeq" id="WP_202866778.1">
    <property type="nucleotide sequence ID" value="NZ_SOCE01000001.1"/>
</dbReference>